<dbReference type="Gene3D" id="3.40.50.300">
    <property type="entry name" value="P-loop containing nucleotide triphosphate hydrolases"/>
    <property type="match status" value="1"/>
</dbReference>
<dbReference type="GO" id="GO:0005524">
    <property type="term" value="F:ATP binding"/>
    <property type="evidence" value="ECO:0007669"/>
    <property type="project" value="InterPro"/>
</dbReference>
<dbReference type="Pfam" id="PF07728">
    <property type="entry name" value="AAA_5"/>
    <property type="match status" value="1"/>
</dbReference>
<dbReference type="InterPro" id="IPR011704">
    <property type="entry name" value="ATPase_dyneun-rel_AAA"/>
</dbReference>
<dbReference type="InterPro" id="IPR057224">
    <property type="entry name" value="DUF7902"/>
</dbReference>
<dbReference type="GO" id="GO:0016887">
    <property type="term" value="F:ATP hydrolysis activity"/>
    <property type="evidence" value="ECO:0007669"/>
    <property type="project" value="InterPro"/>
</dbReference>
<proteinExistence type="predicted"/>
<protein>
    <submittedName>
        <fullName evidence="3">Dynein-related subfamily AAA family protein</fullName>
    </submittedName>
</protein>
<dbReference type="RefSeq" id="WP_132577315.1">
    <property type="nucleotide sequence ID" value="NZ_JBHLWF010000031.1"/>
</dbReference>
<dbReference type="Pfam" id="PF12458">
    <property type="entry name" value="DUF3686"/>
    <property type="match status" value="1"/>
</dbReference>
<dbReference type="Pfam" id="PF25472">
    <property type="entry name" value="DUF7902"/>
    <property type="match status" value="1"/>
</dbReference>
<evidence type="ECO:0000259" key="2">
    <source>
        <dbReference type="SMART" id="SM00382"/>
    </source>
</evidence>
<feature type="domain" description="AAA+ ATPase" evidence="2">
    <location>
        <begin position="1289"/>
        <end position="1438"/>
    </location>
</feature>
<accession>A0A4S3KX18</accession>
<dbReference type="SMART" id="SM00382">
    <property type="entry name" value="AAA"/>
    <property type="match status" value="1"/>
</dbReference>
<dbReference type="InterPro" id="IPR027417">
    <property type="entry name" value="P-loop_NTPase"/>
</dbReference>
<organism evidence="3 4">
    <name type="scientific">Pseudofulvimonas gallinarii</name>
    <dbReference type="NCBI Taxonomy" id="634155"/>
    <lineage>
        <taxon>Bacteria</taxon>
        <taxon>Pseudomonadati</taxon>
        <taxon>Pseudomonadota</taxon>
        <taxon>Gammaproteobacteria</taxon>
        <taxon>Lysobacterales</taxon>
        <taxon>Rhodanobacteraceae</taxon>
        <taxon>Pseudofulvimonas</taxon>
    </lineage>
</organism>
<feature type="compositionally biased region" description="Basic and acidic residues" evidence="1">
    <location>
        <begin position="1792"/>
        <end position="1812"/>
    </location>
</feature>
<reference evidence="3 4" key="1">
    <citation type="submission" date="2019-03" db="EMBL/GenBank/DDBJ databases">
        <title>Genomic Encyclopedia of Type Strains, Phase IV (KMG-IV): sequencing the most valuable type-strain genomes for metagenomic binning, comparative biology and taxonomic classification.</title>
        <authorList>
            <person name="Goeker M."/>
        </authorList>
    </citation>
    <scope>NUCLEOTIDE SEQUENCE [LARGE SCALE GENOMIC DNA]</scope>
    <source>
        <strain evidence="3 4">DSM 21944</strain>
    </source>
</reference>
<evidence type="ECO:0000313" key="3">
    <source>
        <dbReference type="EMBL" id="TCS99318.1"/>
    </source>
</evidence>
<feature type="region of interest" description="Disordered" evidence="1">
    <location>
        <begin position="1747"/>
        <end position="1821"/>
    </location>
</feature>
<dbReference type="Proteomes" id="UP000294599">
    <property type="component" value="Unassembled WGS sequence"/>
</dbReference>
<dbReference type="OrthoDB" id="9814769at2"/>
<comment type="caution">
    <text evidence="3">The sequence shown here is derived from an EMBL/GenBank/DDBJ whole genome shotgun (WGS) entry which is preliminary data.</text>
</comment>
<dbReference type="SUPFAM" id="SSF52540">
    <property type="entry name" value="P-loop containing nucleoside triphosphate hydrolases"/>
    <property type="match status" value="1"/>
</dbReference>
<sequence>MTDTTETGTDTSAVDRAVAEGGAYEVLARRLAEQGQRLRALADGLNSRRLAEFGSSAMEVVARVRVRTEHNCVARDIVQVGELMVFGYNVFLGLKKETQVGDVFSLYRLVPGDDDGYEVAAVELAGTFLDAPGFVNDFRELYAYYKDTRLQRLAVRDGKLLAAFQIGERITDLRVFRWSVSVDGREVRYIDNRGERDIALPAPFDFEWTPTTREMAVNGRHPHINILDSVFVETIGGDLTIKVEDNTEDGLGVYREPVEDKTQSLDDAEIEFARVGSLILLRVLPYRETQWRHLVFNTLTRKVERIDAIGQSCIQLPEDHGIVFPGGYYLQNGESKRFEQSMDGMRFKRAIRSPNGEDVLYIFFEPQSGRTALFTYNLIERALQTPIFGHGYARLDDGRMVVFSAESDEPTRVHPMQVWRTPFHSDEYAAAQPAGTGFMARIGNAELVRGISDLYSLARGIEATDVSLQRYEVLAQASKRLFDLHHWLADRECGDTGAVVRDIAATSEAVLDEYEKVEDIRRQSSRAMAQAQTRQQELLASLRPEDWREAQEFVDALSALNRQRGHLLSIRELRYIDTAAIDAMEADIIAGHERVGAATSTFLASDTALQPFHARLETLDREAQAAATTSQLAAPLQAMAAMAGDLDMLSELMASLRVEDATERTRVVDALSALYARLNQTKARAEQRRRSMGSSEAVAQFGAQFTLFGQSVAGALASATDPERCDEQLSRLLVQLEELESQFGEHDQFLADILAKREELLDTFDAHKQALLDDRQRKAVAVFDAARRIIDGLPRRTARLKDGDELNAFFAGDALILKLRELAVRLRELKDNVRADDVEARLKGARDQAVRALRDRSELFEGGGDVIRLGPRHRFSVNTQELDLTLLPRGDHLALHLTGTDYFEPIEDAALDALRDYWSVGLASESPTLYRGEYLAGEVLAAARAEREGLSLDGLRRNLSQPEELLRLVRDFAAARYRDGYEKGIHDHDASLILKAVLPLYDQAGVLVHEPAARALACMAWPLLQADDNAAQWPRRARNARHIARLLGQRQALEELQAEIATGLQRFSDTHALPLGAADPGRAASYLVAELSADHPEFQFTAAARQLLDALHARLDQAHVRDDYEQALKDAGQRPGEAVALVRHWLLALCADATHAVLAPNIDEAVALQLWPASLAHRISQVDLRVDVTGLLGDHARIHDGAMALAVDDFDARLHAHRTRFLPGWERFQQLRHDIVARERERLRLDEFKPRPLSSFVRNRLINDVYLGIIGDNLAKQMGTVGENKRSDLMGLLMLISPPGYGKTTLMEYVAHRLGLVFMKINGPALGHEVHSLDPAQAPDATSAQELEKLNLALEMGSNVMLYVDDIQHTHPEFLQKFISLCDGTRRIEGVWKGRSKTYDLRGRKFCVVMAGNPYTESGEVFRIPDMLANRADIYNLGDVLGGMEDAFKLSYIENSLTSNAVLAPLATRPMDDVYRFVDKVEGRAFSANSLSHAYSGAEINEISAVLERMLAVREIVYRVNQQYIASAAQADRYRTEPPFKLQGSYRNMNKLAEKIAPVMNAAELDQLIADHYRGEAQLLTTGAEENLLKLAELRGTLDAEQTARWAQIKRDFLRNKAMGGDDAEVGDRVVAQLVDLVEGVRGLDSGVRDAATRDVPWQDILAKLERLLGERGTVPLQAQAPSPSARPDTRMLAGLRLALEKALAPLTEALRDNDDDQLELQLITAKMTERLFERLEARSLLAAPAVAPPARTTQAGGAPGTRSGSGQPDTARPAAGASAREGKAPARSTPRGRDEPLSAERRALADIAERVARRRQRTKE</sequence>
<dbReference type="InterPro" id="IPR020958">
    <property type="entry name" value="DUF3686"/>
</dbReference>
<dbReference type="EMBL" id="SMAF01000006">
    <property type="protein sequence ID" value="TCS99318.1"/>
    <property type="molecule type" value="Genomic_DNA"/>
</dbReference>
<dbReference type="InterPro" id="IPR003593">
    <property type="entry name" value="AAA+_ATPase"/>
</dbReference>
<evidence type="ECO:0000256" key="1">
    <source>
        <dbReference type="SAM" id="MobiDB-lite"/>
    </source>
</evidence>
<keyword evidence="4" id="KW-1185">Reference proteome</keyword>
<evidence type="ECO:0000313" key="4">
    <source>
        <dbReference type="Proteomes" id="UP000294599"/>
    </source>
</evidence>
<gene>
    <name evidence="3" type="ORF">EDC25_106157</name>
</gene>
<name>A0A4S3KX18_9GAMM</name>